<gene>
    <name evidence="9" type="ORF">SAMN04488557_3565</name>
</gene>
<dbReference type="Pfam" id="PF00528">
    <property type="entry name" value="BPD_transp_1"/>
    <property type="match status" value="1"/>
</dbReference>
<evidence type="ECO:0000313" key="9">
    <source>
        <dbReference type="EMBL" id="SFV38162.1"/>
    </source>
</evidence>
<feature type="transmembrane region" description="Helical" evidence="7">
    <location>
        <begin position="21"/>
        <end position="39"/>
    </location>
</feature>
<dbReference type="PANTHER" id="PTHR30151">
    <property type="entry name" value="ALKANE SULFONATE ABC TRANSPORTER-RELATED, MEMBRANE SUBUNIT"/>
    <property type="match status" value="1"/>
</dbReference>
<dbReference type="InterPro" id="IPR035906">
    <property type="entry name" value="MetI-like_sf"/>
</dbReference>
<evidence type="ECO:0000256" key="4">
    <source>
        <dbReference type="ARBA" id="ARBA00022692"/>
    </source>
</evidence>
<feature type="domain" description="ABC transmembrane type-1" evidence="8">
    <location>
        <begin position="73"/>
        <end position="253"/>
    </location>
</feature>
<dbReference type="InterPro" id="IPR000515">
    <property type="entry name" value="MetI-like"/>
</dbReference>
<dbReference type="RefSeq" id="WP_092869010.1">
    <property type="nucleotide sequence ID" value="NZ_FPCH01000003.1"/>
</dbReference>
<keyword evidence="6 7" id="KW-0472">Membrane</keyword>
<keyword evidence="10" id="KW-1185">Reference proteome</keyword>
<evidence type="ECO:0000256" key="1">
    <source>
        <dbReference type="ARBA" id="ARBA00004651"/>
    </source>
</evidence>
<dbReference type="SUPFAM" id="SSF161098">
    <property type="entry name" value="MetI-like"/>
    <property type="match status" value="1"/>
</dbReference>
<organism evidence="9 10">
    <name type="scientific">Hyphomicrobium facile</name>
    <dbReference type="NCBI Taxonomy" id="51670"/>
    <lineage>
        <taxon>Bacteria</taxon>
        <taxon>Pseudomonadati</taxon>
        <taxon>Pseudomonadota</taxon>
        <taxon>Alphaproteobacteria</taxon>
        <taxon>Hyphomicrobiales</taxon>
        <taxon>Hyphomicrobiaceae</taxon>
        <taxon>Hyphomicrobium</taxon>
    </lineage>
</organism>
<dbReference type="EMBL" id="FPCH01000003">
    <property type="protein sequence ID" value="SFV38162.1"/>
    <property type="molecule type" value="Genomic_DNA"/>
</dbReference>
<dbReference type="STRING" id="51670.SAMN04488557_3565"/>
<protein>
    <submittedName>
        <fullName evidence="9">NitT/TauT family transport system permease protein</fullName>
    </submittedName>
</protein>
<comment type="subcellular location">
    <subcellularLocation>
        <location evidence="1 7">Cell membrane</location>
        <topology evidence="1 7">Multi-pass membrane protein</topology>
    </subcellularLocation>
</comment>
<dbReference type="OrthoDB" id="7957355at2"/>
<dbReference type="Proteomes" id="UP000199423">
    <property type="component" value="Unassembled WGS sequence"/>
</dbReference>
<dbReference type="GO" id="GO:0055085">
    <property type="term" value="P:transmembrane transport"/>
    <property type="evidence" value="ECO:0007669"/>
    <property type="project" value="InterPro"/>
</dbReference>
<feature type="transmembrane region" description="Helical" evidence="7">
    <location>
        <begin position="235"/>
        <end position="253"/>
    </location>
</feature>
<name>A0A1I7NU63_9HYPH</name>
<feature type="transmembrane region" description="Helical" evidence="7">
    <location>
        <begin position="195"/>
        <end position="215"/>
    </location>
</feature>
<dbReference type="PANTHER" id="PTHR30151:SF0">
    <property type="entry name" value="ABC TRANSPORTER PERMEASE PROTEIN MJ0413-RELATED"/>
    <property type="match status" value="1"/>
</dbReference>
<dbReference type="CDD" id="cd06261">
    <property type="entry name" value="TM_PBP2"/>
    <property type="match status" value="1"/>
</dbReference>
<evidence type="ECO:0000259" key="8">
    <source>
        <dbReference type="PROSITE" id="PS50928"/>
    </source>
</evidence>
<dbReference type="PROSITE" id="PS50928">
    <property type="entry name" value="ABC_TM1"/>
    <property type="match status" value="1"/>
</dbReference>
<evidence type="ECO:0000256" key="6">
    <source>
        <dbReference type="ARBA" id="ARBA00023136"/>
    </source>
</evidence>
<dbReference type="Gene3D" id="1.10.3720.10">
    <property type="entry name" value="MetI-like"/>
    <property type="match status" value="1"/>
</dbReference>
<comment type="similarity">
    <text evidence="7">Belongs to the binding-protein-dependent transport system permease family.</text>
</comment>
<proteinExistence type="inferred from homology"/>
<sequence>MSATDAGPGFQLRRSIPAGRYRLLAVVGFVLCLLVWGLISASNIVDPVFLPTPIAVARTMVEIFSYQTIWSDLWVSFVRVTVGFLLSAAIALPVGILIGSFKPIEAIVQPVTEFVRYVPVPALIPILMVTLGIGEESKWALIFIGTYFQLVLMVADEVRRVPYELLQVAQTLGATQGEIIRRVLWRSAMPGIFDALRLCNGWAWTYLIVAELVAANEGLGFRILKFSRFLQTPKIWVYLILLGAIGLLLDLMFRSLNRWLFKWAETGK</sequence>
<feature type="transmembrane region" description="Helical" evidence="7">
    <location>
        <begin position="80"/>
        <end position="102"/>
    </location>
</feature>
<keyword evidence="2 7" id="KW-0813">Transport</keyword>
<dbReference type="AlphaFoldDB" id="A0A1I7NU63"/>
<evidence type="ECO:0000256" key="2">
    <source>
        <dbReference type="ARBA" id="ARBA00022448"/>
    </source>
</evidence>
<evidence type="ECO:0000313" key="10">
    <source>
        <dbReference type="Proteomes" id="UP000199423"/>
    </source>
</evidence>
<evidence type="ECO:0000256" key="3">
    <source>
        <dbReference type="ARBA" id="ARBA00022475"/>
    </source>
</evidence>
<dbReference type="GO" id="GO:0005886">
    <property type="term" value="C:plasma membrane"/>
    <property type="evidence" value="ECO:0007669"/>
    <property type="project" value="UniProtKB-SubCell"/>
</dbReference>
<accession>A0A1I7NU63</accession>
<evidence type="ECO:0000256" key="5">
    <source>
        <dbReference type="ARBA" id="ARBA00022989"/>
    </source>
</evidence>
<evidence type="ECO:0000256" key="7">
    <source>
        <dbReference type="RuleBase" id="RU363032"/>
    </source>
</evidence>
<reference evidence="10" key="1">
    <citation type="submission" date="2016-10" db="EMBL/GenBank/DDBJ databases">
        <authorList>
            <person name="Varghese N."/>
            <person name="Submissions S."/>
        </authorList>
    </citation>
    <scope>NUCLEOTIDE SEQUENCE [LARGE SCALE GENOMIC DNA]</scope>
    <source>
        <strain evidence="10">DSM 1565</strain>
    </source>
</reference>
<keyword evidence="5 7" id="KW-1133">Transmembrane helix</keyword>
<keyword evidence="3" id="KW-1003">Cell membrane</keyword>
<keyword evidence="4 7" id="KW-0812">Transmembrane</keyword>
<feature type="transmembrane region" description="Helical" evidence="7">
    <location>
        <begin position="114"/>
        <end position="133"/>
    </location>
</feature>